<feature type="compositionally biased region" description="Low complexity" evidence="2">
    <location>
        <begin position="480"/>
        <end position="490"/>
    </location>
</feature>
<evidence type="ECO:0000256" key="1">
    <source>
        <dbReference type="SAM" id="Coils"/>
    </source>
</evidence>
<dbReference type="PANTHER" id="PTHR33701">
    <property type="entry name" value="TRANSMEMBRANE PROTEIN"/>
    <property type="match status" value="1"/>
</dbReference>
<comment type="caution">
    <text evidence="3">The sequence shown here is derived from an EMBL/GenBank/DDBJ whole genome shotgun (WGS) entry which is preliminary data.</text>
</comment>
<name>A0A835D9H2_TETSI</name>
<feature type="compositionally biased region" description="Basic and acidic residues" evidence="2">
    <location>
        <begin position="314"/>
        <end position="325"/>
    </location>
</feature>
<dbReference type="Proteomes" id="UP000655225">
    <property type="component" value="Unassembled WGS sequence"/>
</dbReference>
<sequence length="1009" mass="112812">MHTSTTTDPFASRVGNLMDLFGRIACVTWKECNCCGCGRLTNEKGSMEDSTAMTIEFLRARLLSERSVSRTARQRADGLAKRVLELEEQLKIVTLQRKKAEKAAAEVLAILENHGISDHSEAFDSSSEQEGVLRESKEGNNSTKEDGSSVTSISRRNDAEEFSGLELECSPLPGRSLSWKSCQDSPYSLEKKYIDQARRRCSSSFASTIESSPKRLAVDEAGEKSVMLNGQENGVVTGLEDVPNYFNNKPEISREGSKNEEELGLLEGIVSDSFENRKVANDGLYVEGSRRDTEMERALEQQAQLIDQNEAEENAQREWEEKFRENSSCTPDSYEPGTRSDITEERDETRAEAAEPAMAIASCEQGAKSEAVDACLTEEALVKTLPNGFLPTTHVDVGWLRDQQCSSTLDNESSGGFPGFTFPGHDTLEAKAKERQRQKQKQEQEQKQKQEWLEISSLHPHSRGSPSLLSAKSPFSSHVGGSSYKGESSGSQNEFHALELQGTSNGLVGVLEALQRAKLSLKHELNGLPLAREGGTLGRAIEPPVPAIRTGDAMEVSASRANFFGSVSGSSLTRHHTDMGIVVAPGDRYTTSPYLETGSINSTRKPYFDPYMDTRLGLPASSRYTFPSYTYPLLRMPSNDGHPRPNMGPGMPAGDQYSFYEDLIKPNMRRYYPSGSGYTPDDDFEPLLKLFRKLPLKMQELLKEMYTEVREKLVQKPHNESEEDFINRIYKELLKKLPFEHRAFFFKVRVSSQKLHRRRSKQHRGTQRGFHYDRDRAFSPKQTHHDSNEVSESLELERFKIRTLDLVVKPNGDGAAEVKQNHSNRGSFSNGTNFSIGWLGRVRGSALRPLFGRLPSVLLSIIYGLKGIRRAFRNQYLDPNNLLMKIVDAVATKLNGAKLHICDNVHARKVVEDWGLVVQRKASLIRRVSWVSLDSGCVRLNADGSFRVDQGGMKFKPGKEDSFLNIKFRHGLFETLTITINGFTSSFFSPSSTLLPILRCSAVRSSQIN</sequence>
<feature type="compositionally biased region" description="Basic and acidic residues" evidence="2">
    <location>
        <begin position="341"/>
        <end position="352"/>
    </location>
</feature>
<evidence type="ECO:0000256" key="2">
    <source>
        <dbReference type="SAM" id="MobiDB-lite"/>
    </source>
</evidence>
<feature type="compositionally biased region" description="Polar residues" evidence="2">
    <location>
        <begin position="464"/>
        <end position="476"/>
    </location>
</feature>
<dbReference type="OMA" id="ANHFHEP"/>
<feature type="compositionally biased region" description="Basic residues" evidence="2">
    <location>
        <begin position="756"/>
        <end position="766"/>
    </location>
</feature>
<dbReference type="PANTHER" id="PTHR33701:SF3">
    <property type="entry name" value="TRANSCRIPTIONAL REGULATOR ATRX"/>
    <property type="match status" value="1"/>
</dbReference>
<organism evidence="3 4">
    <name type="scientific">Tetracentron sinense</name>
    <name type="common">Spur-leaf</name>
    <dbReference type="NCBI Taxonomy" id="13715"/>
    <lineage>
        <taxon>Eukaryota</taxon>
        <taxon>Viridiplantae</taxon>
        <taxon>Streptophyta</taxon>
        <taxon>Embryophyta</taxon>
        <taxon>Tracheophyta</taxon>
        <taxon>Spermatophyta</taxon>
        <taxon>Magnoliopsida</taxon>
        <taxon>Trochodendrales</taxon>
        <taxon>Trochodendraceae</taxon>
        <taxon>Tetracentron</taxon>
    </lineage>
</organism>
<feature type="compositionally biased region" description="Basic and acidic residues" evidence="2">
    <location>
        <begin position="770"/>
        <end position="788"/>
    </location>
</feature>
<gene>
    <name evidence="3" type="ORF">HHK36_019299</name>
</gene>
<evidence type="ECO:0000313" key="3">
    <source>
        <dbReference type="EMBL" id="KAF8395353.1"/>
    </source>
</evidence>
<proteinExistence type="predicted"/>
<dbReference type="AlphaFoldDB" id="A0A835D9H2"/>
<dbReference type="EMBL" id="JABCRI010000013">
    <property type="protein sequence ID" value="KAF8395353.1"/>
    <property type="molecule type" value="Genomic_DNA"/>
</dbReference>
<dbReference type="OrthoDB" id="1939754at2759"/>
<feature type="region of interest" description="Disordered" evidence="2">
    <location>
        <begin position="756"/>
        <end position="790"/>
    </location>
</feature>
<feature type="region of interest" description="Disordered" evidence="2">
    <location>
        <begin position="119"/>
        <end position="157"/>
    </location>
</feature>
<reference evidence="3 4" key="1">
    <citation type="submission" date="2020-04" db="EMBL/GenBank/DDBJ databases">
        <title>Plant Genome Project.</title>
        <authorList>
            <person name="Zhang R.-G."/>
        </authorList>
    </citation>
    <scope>NUCLEOTIDE SEQUENCE [LARGE SCALE GENOMIC DNA]</scope>
    <source>
        <strain evidence="3">YNK0</strain>
        <tissue evidence="3">Leaf</tissue>
    </source>
</reference>
<keyword evidence="1" id="KW-0175">Coiled coil</keyword>
<feature type="compositionally biased region" description="Basic and acidic residues" evidence="2">
    <location>
        <begin position="131"/>
        <end position="147"/>
    </location>
</feature>
<accession>A0A835D9H2</accession>
<feature type="region of interest" description="Disordered" evidence="2">
    <location>
        <begin position="459"/>
        <end position="490"/>
    </location>
</feature>
<feature type="region of interest" description="Disordered" evidence="2">
    <location>
        <begin position="304"/>
        <end position="352"/>
    </location>
</feature>
<protein>
    <submittedName>
        <fullName evidence="3">Uncharacterized protein</fullName>
    </submittedName>
</protein>
<evidence type="ECO:0000313" key="4">
    <source>
        <dbReference type="Proteomes" id="UP000655225"/>
    </source>
</evidence>
<keyword evidence="4" id="KW-1185">Reference proteome</keyword>
<feature type="region of interest" description="Disordered" evidence="2">
    <location>
        <begin position="406"/>
        <end position="425"/>
    </location>
</feature>
<feature type="coiled-coil region" evidence="1">
    <location>
        <begin position="69"/>
        <end position="103"/>
    </location>
</feature>